<evidence type="ECO:0000313" key="1">
    <source>
        <dbReference type="EMBL" id="MDS0222201.1"/>
    </source>
</evidence>
<gene>
    <name evidence="1" type="ORF">NDI54_12655</name>
</gene>
<dbReference type="Pfam" id="PF20575">
    <property type="entry name" value="HTH_63"/>
    <property type="match status" value="1"/>
</dbReference>
<accession>A0AAE4JJP4</accession>
<sequence>MDSTAKPVRVELFVRSLCPVDATQRQNHLIDQLQALENADRIDDLSILIWGNRIAPSLARQTADGRNLLDRLAMFERWEGDSDASLDAFDWRHAMTNMASEESITVIALPTVALAEYVDGDLHHVAPCTRDGTVHRVSDRITRLAETAQPTDATEDERVSVLDRQ</sequence>
<keyword evidence="2" id="KW-1185">Reference proteome</keyword>
<comment type="caution">
    <text evidence="1">The sequence shown here is derived from an EMBL/GenBank/DDBJ whole genome shotgun (WGS) entry which is preliminary data.</text>
</comment>
<proteinExistence type="predicted"/>
<dbReference type="InterPro" id="IPR046783">
    <property type="entry name" value="HTH_63"/>
</dbReference>
<dbReference type="EMBL" id="JAMQOM010000004">
    <property type="protein sequence ID" value="MDS0222201.1"/>
    <property type="molecule type" value="Genomic_DNA"/>
</dbReference>
<organism evidence="1 2">
    <name type="scientific">Haloarcula terrestris</name>
    <dbReference type="NCBI Taxonomy" id="2950533"/>
    <lineage>
        <taxon>Archaea</taxon>
        <taxon>Methanobacteriati</taxon>
        <taxon>Methanobacteriota</taxon>
        <taxon>Stenosarchaea group</taxon>
        <taxon>Halobacteria</taxon>
        <taxon>Halobacteriales</taxon>
        <taxon>Haloarculaceae</taxon>
        <taxon>Haloarcula</taxon>
    </lineage>
</organism>
<evidence type="ECO:0000313" key="2">
    <source>
        <dbReference type="Proteomes" id="UP001253439"/>
    </source>
</evidence>
<dbReference type="AlphaFoldDB" id="A0AAE4JJP4"/>
<protein>
    <submittedName>
        <fullName evidence="1">Uncharacterized protein</fullName>
    </submittedName>
</protein>
<dbReference type="Proteomes" id="UP001253439">
    <property type="component" value="Unassembled WGS sequence"/>
</dbReference>
<name>A0AAE4JJP4_9EURY</name>
<reference evidence="1 2" key="1">
    <citation type="submission" date="2022-06" db="EMBL/GenBank/DDBJ databases">
        <title>Haloarcula sp. a new haloarchaeum isolate from saline soil.</title>
        <authorList>
            <person name="Strakova D."/>
            <person name="Galisteo C."/>
            <person name="Sanchez-Porro C."/>
            <person name="Ventosa A."/>
        </authorList>
    </citation>
    <scope>NUCLEOTIDE SEQUENCE [LARGE SCALE GENOMIC DNA]</scope>
    <source>
        <strain evidence="1 2">S1AR25-5A</strain>
    </source>
</reference>
<dbReference type="RefSeq" id="WP_310896815.1">
    <property type="nucleotide sequence ID" value="NZ_JAMQOM010000004.1"/>
</dbReference>